<keyword evidence="8" id="KW-1185">Reference proteome</keyword>
<dbReference type="PANTHER" id="PTHR31422">
    <property type="entry name" value="BNAANNG28530D PROTEIN"/>
    <property type="match status" value="1"/>
</dbReference>
<sequence length="272" mass="30828">MPGAEYDSVARVEIENEIAASREMLEEERNAILSAASEAMSMILRLQRDKAEIQMDARQFKLFEILALEDLLYKRGQAIHLLWQKPMVSIATGAAITSGPWEGKNEVADVEKFAHSETSHGRNELKGFGTLNSPNCVRSQQQSVGWGFPGLENIPEEHPEKVLTGQSPRQPRHSRRSSNDGFRSDLPLESSRLINSFRTMECVYETESFHQVKKLYVRVVCPWIGYGPSFGKLLERINLSGTKEIKMTSPVLKRRKKETRGIRSKCQVKRPA</sequence>
<comment type="subcellular location">
    <subcellularLocation>
        <location evidence="1">Membrane</location>
    </subcellularLocation>
</comment>
<evidence type="ECO:0000313" key="8">
    <source>
        <dbReference type="Proteomes" id="UP001634007"/>
    </source>
</evidence>
<evidence type="ECO:0000259" key="6">
    <source>
        <dbReference type="Pfam" id="PF04576"/>
    </source>
</evidence>
<dbReference type="EMBL" id="JBJKBG010000004">
    <property type="protein sequence ID" value="KAL3741259.1"/>
    <property type="molecule type" value="Genomic_DNA"/>
</dbReference>
<keyword evidence="3" id="KW-1133">Transmembrane helix</keyword>
<reference evidence="7 8" key="1">
    <citation type="submission" date="2024-11" db="EMBL/GenBank/DDBJ databases">
        <title>Chromosome-level genome assembly of Eucalyptus globulus Labill. provides insights into its genome evolution.</title>
        <authorList>
            <person name="Li X."/>
        </authorList>
    </citation>
    <scope>NUCLEOTIDE SEQUENCE [LARGE SCALE GENOMIC DNA]</scope>
    <source>
        <strain evidence="7">CL2024</strain>
        <tissue evidence="7">Fresh tender leaves</tissue>
    </source>
</reference>
<keyword evidence="4" id="KW-0472">Membrane</keyword>
<keyword evidence="2" id="KW-0812">Transmembrane</keyword>
<feature type="region of interest" description="Disordered" evidence="5">
    <location>
        <begin position="158"/>
        <end position="185"/>
    </location>
</feature>
<accession>A0ABD3KN35</accession>
<dbReference type="GO" id="GO:0080115">
    <property type="term" value="F:myosin XI tail binding"/>
    <property type="evidence" value="ECO:0007669"/>
    <property type="project" value="UniProtKB-ARBA"/>
</dbReference>
<evidence type="ECO:0000313" key="7">
    <source>
        <dbReference type="EMBL" id="KAL3741259.1"/>
    </source>
</evidence>
<dbReference type="AlphaFoldDB" id="A0ABD3KN35"/>
<comment type="caution">
    <text evidence="7">The sequence shown here is derived from an EMBL/GenBank/DDBJ whole genome shotgun (WGS) entry which is preliminary data.</text>
</comment>
<dbReference type="InterPro" id="IPR007656">
    <property type="entry name" value="GTD-bd"/>
</dbReference>
<dbReference type="GO" id="GO:0016020">
    <property type="term" value="C:membrane"/>
    <property type="evidence" value="ECO:0007669"/>
    <property type="project" value="UniProtKB-SubCell"/>
</dbReference>
<organism evidence="7 8">
    <name type="scientific">Eucalyptus globulus</name>
    <name type="common">Tasmanian blue gum</name>
    <dbReference type="NCBI Taxonomy" id="34317"/>
    <lineage>
        <taxon>Eukaryota</taxon>
        <taxon>Viridiplantae</taxon>
        <taxon>Streptophyta</taxon>
        <taxon>Embryophyta</taxon>
        <taxon>Tracheophyta</taxon>
        <taxon>Spermatophyta</taxon>
        <taxon>Magnoliopsida</taxon>
        <taxon>eudicotyledons</taxon>
        <taxon>Gunneridae</taxon>
        <taxon>Pentapetalae</taxon>
        <taxon>rosids</taxon>
        <taxon>malvids</taxon>
        <taxon>Myrtales</taxon>
        <taxon>Myrtaceae</taxon>
        <taxon>Myrtoideae</taxon>
        <taxon>Eucalypteae</taxon>
        <taxon>Eucalyptus</taxon>
    </lineage>
</organism>
<evidence type="ECO:0000256" key="3">
    <source>
        <dbReference type="ARBA" id="ARBA00022989"/>
    </source>
</evidence>
<protein>
    <recommendedName>
        <fullName evidence="6">GTD-binding domain-containing protein</fullName>
    </recommendedName>
</protein>
<gene>
    <name evidence="7" type="ORF">ACJRO7_016830</name>
</gene>
<evidence type="ECO:0000256" key="2">
    <source>
        <dbReference type="ARBA" id="ARBA00022692"/>
    </source>
</evidence>
<proteinExistence type="predicted"/>
<name>A0ABD3KN35_EUCGL</name>
<dbReference type="PANTHER" id="PTHR31422:SF0">
    <property type="entry name" value="MYOSIN-BINDING PROTEIN 7"/>
    <property type="match status" value="1"/>
</dbReference>
<evidence type="ECO:0000256" key="5">
    <source>
        <dbReference type="SAM" id="MobiDB-lite"/>
    </source>
</evidence>
<evidence type="ECO:0000256" key="1">
    <source>
        <dbReference type="ARBA" id="ARBA00004370"/>
    </source>
</evidence>
<evidence type="ECO:0000256" key="4">
    <source>
        <dbReference type="ARBA" id="ARBA00023136"/>
    </source>
</evidence>
<dbReference type="Proteomes" id="UP001634007">
    <property type="component" value="Unassembled WGS sequence"/>
</dbReference>
<feature type="domain" description="GTD-binding" evidence="6">
    <location>
        <begin position="18"/>
        <end position="62"/>
    </location>
</feature>
<dbReference type="Pfam" id="PF04576">
    <property type="entry name" value="Zein-binding"/>
    <property type="match status" value="1"/>
</dbReference>